<sequence length="221" mass="25885">MMYSELLKLTGGKATYEQFLDIEAVYMSREKMTQQEAAALWKRRYAKKIRKPLPKELREIKEAIRDFKGSREYAEREEKRITEQYAEKLAEYGTDDWTSRRVIESLNQQRDRDIYQMWENYGNDATIHIIYEDGSECIASGTEIVSGDVVPKMQHIAYATYSDGWVEYDTLTGVLVDNDTDFFGDLSTDEGIEAREEYFNNVEIMFGTEWGKRHSLKEKNA</sequence>
<gene>
    <name evidence="1" type="ORF">CLOSTASPAR_05588</name>
</gene>
<evidence type="ECO:0000313" key="1">
    <source>
        <dbReference type="EMBL" id="EEG52405.1"/>
    </source>
</evidence>
<dbReference type="Proteomes" id="UP000004756">
    <property type="component" value="Unassembled WGS sequence"/>
</dbReference>
<dbReference type="HOGENOM" id="CLU_1248823_0_0_9"/>
<evidence type="ECO:0000313" key="2">
    <source>
        <dbReference type="Proteomes" id="UP000004756"/>
    </source>
</evidence>
<comment type="caution">
    <text evidence="1">The sequence shown here is derived from an EMBL/GenBank/DDBJ whole genome shotgun (WGS) entry which is preliminary data.</text>
</comment>
<dbReference type="RefSeq" id="WP_007717357.1">
    <property type="nucleotide sequence ID" value="NZ_CP102272.1"/>
</dbReference>
<proteinExistence type="predicted"/>
<dbReference type="AlphaFoldDB" id="C0D8J0"/>
<organism evidence="1 2">
    <name type="scientific">[Clostridium] asparagiforme DSM 15981</name>
    <dbReference type="NCBI Taxonomy" id="518636"/>
    <lineage>
        <taxon>Bacteria</taxon>
        <taxon>Bacillati</taxon>
        <taxon>Bacillota</taxon>
        <taxon>Clostridia</taxon>
        <taxon>Lachnospirales</taxon>
        <taxon>Lachnospiraceae</taxon>
        <taxon>Enterocloster</taxon>
    </lineage>
</organism>
<reference evidence="1 2" key="1">
    <citation type="submission" date="2009-01" db="EMBL/GenBank/DDBJ databases">
        <authorList>
            <person name="Fulton L."/>
            <person name="Clifton S."/>
            <person name="Fulton B."/>
            <person name="Xu J."/>
            <person name="Minx P."/>
            <person name="Pepin K.H."/>
            <person name="Johnson M."/>
            <person name="Bhonagiri V."/>
            <person name="Nash W.E."/>
            <person name="Mardis E.R."/>
            <person name="Wilson R.K."/>
        </authorList>
    </citation>
    <scope>NUCLEOTIDE SEQUENCE [LARGE SCALE GENOMIC DNA]</scope>
    <source>
        <strain evidence="1 2">DSM 15981</strain>
    </source>
</reference>
<reference evidence="1 2" key="2">
    <citation type="submission" date="2009-02" db="EMBL/GenBank/DDBJ databases">
        <title>Draft genome sequence of Clostridium asparagiforme (DSM 15981).</title>
        <authorList>
            <person name="Sudarsanam P."/>
            <person name="Ley R."/>
            <person name="Guruge J."/>
            <person name="Turnbaugh P.J."/>
            <person name="Mahowald M."/>
            <person name="Liep D."/>
            <person name="Gordon J."/>
        </authorList>
    </citation>
    <scope>NUCLEOTIDE SEQUENCE [LARGE SCALE GENOMIC DNA]</scope>
    <source>
        <strain evidence="1 2">DSM 15981</strain>
    </source>
</reference>
<name>C0D8J0_9FIRM</name>
<accession>C0D8J0</accession>
<protein>
    <submittedName>
        <fullName evidence="1">Uncharacterized protein</fullName>
    </submittedName>
</protein>
<dbReference type="EMBL" id="ACCJ01000452">
    <property type="protein sequence ID" value="EEG52405.1"/>
    <property type="molecule type" value="Genomic_DNA"/>
</dbReference>
<keyword evidence="2" id="KW-1185">Reference proteome</keyword>